<dbReference type="AlphaFoldDB" id="B6U5U3"/>
<sequence>MITRAKLVEQLREHQIRSAQSYSAALAVFSPNPHIASRFAWALITSFLLC</sequence>
<dbReference type="PANTHER" id="PTHR34936:SF2">
    <property type="entry name" value="EXPRESSED PROTEIN"/>
    <property type="match status" value="1"/>
</dbReference>
<dbReference type="PANTHER" id="PTHR34936">
    <property type="entry name" value="EXPRESSED PROTEIN"/>
    <property type="match status" value="1"/>
</dbReference>
<name>B6U5U3_MAIZE</name>
<dbReference type="EMBL" id="EU972608">
    <property type="protein sequence ID" value="ACG44726.1"/>
    <property type="molecule type" value="mRNA"/>
</dbReference>
<proteinExistence type="evidence at transcript level"/>
<protein>
    <submittedName>
        <fullName evidence="1">Uncharacterized protein</fullName>
    </submittedName>
</protein>
<evidence type="ECO:0000313" key="1">
    <source>
        <dbReference type="EMBL" id="ACG44726.1"/>
    </source>
</evidence>
<accession>B6U5U3</accession>
<reference evidence="1" key="1">
    <citation type="journal article" date="2009" name="Plant Mol. Biol.">
        <title>Insights into corn genes derived from large-scale cDNA sequencing.</title>
        <authorList>
            <person name="Alexandrov N.N."/>
            <person name="Brover V.V."/>
            <person name="Freidin S."/>
            <person name="Troukhan M.E."/>
            <person name="Tatarinova T.V."/>
            <person name="Zhang H."/>
            <person name="Swaller T.J."/>
            <person name="Lu Y.P."/>
            <person name="Bouck J."/>
            <person name="Flavell R.B."/>
            <person name="Feldmann K.A."/>
        </authorList>
    </citation>
    <scope>NUCLEOTIDE SEQUENCE</scope>
</reference>
<organism evidence="1">
    <name type="scientific">Zea mays</name>
    <name type="common">Maize</name>
    <dbReference type="NCBI Taxonomy" id="4577"/>
    <lineage>
        <taxon>Eukaryota</taxon>
        <taxon>Viridiplantae</taxon>
        <taxon>Streptophyta</taxon>
        <taxon>Embryophyta</taxon>
        <taxon>Tracheophyta</taxon>
        <taxon>Spermatophyta</taxon>
        <taxon>Magnoliopsida</taxon>
        <taxon>Liliopsida</taxon>
        <taxon>Poales</taxon>
        <taxon>Poaceae</taxon>
        <taxon>PACMAD clade</taxon>
        <taxon>Panicoideae</taxon>
        <taxon>Andropogonodae</taxon>
        <taxon>Andropogoneae</taxon>
        <taxon>Tripsacinae</taxon>
        <taxon>Zea</taxon>
    </lineage>
</organism>